<evidence type="ECO:0000313" key="1">
    <source>
        <dbReference type="EMBL" id="KIL74238.1"/>
    </source>
</evidence>
<sequence length="117" mass="13749">MSKYTAITTPAFEARYKKLKKRYPKIDDDFEVFLDEVEIKGDLGEDVQHVVKDGNKVFKKRMRNTSARKGLSGGFRVIEYLITENNEVYLLDIYSKSDQVDIPREKIRKLIEKARMK</sequence>
<accession>A0ABR5APH0</accession>
<name>A0ABR5APH0_BACBA</name>
<proteinExistence type="predicted"/>
<organism evidence="1 2">
    <name type="scientific">Bacillus badius</name>
    <dbReference type="NCBI Taxonomy" id="1455"/>
    <lineage>
        <taxon>Bacteria</taxon>
        <taxon>Bacillati</taxon>
        <taxon>Bacillota</taxon>
        <taxon>Bacilli</taxon>
        <taxon>Bacillales</taxon>
        <taxon>Bacillaceae</taxon>
        <taxon>Pseudobacillus</taxon>
    </lineage>
</organism>
<dbReference type="EMBL" id="JXLP01000024">
    <property type="protein sequence ID" value="KIL74238.1"/>
    <property type="molecule type" value="Genomic_DNA"/>
</dbReference>
<dbReference type="RefSeq" id="WP_041114499.1">
    <property type="nucleotide sequence ID" value="NZ_JARLVI010000020.1"/>
</dbReference>
<evidence type="ECO:0000313" key="2">
    <source>
        <dbReference type="Proteomes" id="UP000031982"/>
    </source>
</evidence>
<protein>
    <submittedName>
        <fullName evidence="1">Cytotoxic translational repressor of toxin-antitoxin stability system</fullName>
    </submittedName>
</protein>
<gene>
    <name evidence="1" type="ORF">SD77_2893</name>
</gene>
<reference evidence="1 2" key="1">
    <citation type="submission" date="2015-01" db="EMBL/GenBank/DDBJ databases">
        <title>Genome Assembly of Bacillus badius MTCC 1458.</title>
        <authorList>
            <person name="Verma A."/>
            <person name="Khatri I."/>
            <person name="Mual P."/>
            <person name="Subramanian S."/>
            <person name="Krishnamurthi S."/>
        </authorList>
    </citation>
    <scope>NUCLEOTIDE SEQUENCE [LARGE SCALE GENOMIC DNA]</scope>
    <source>
        <strain evidence="1 2">MTCC 1458</strain>
    </source>
</reference>
<keyword evidence="2" id="KW-1185">Reference proteome</keyword>
<comment type="caution">
    <text evidence="1">The sequence shown here is derived from an EMBL/GenBank/DDBJ whole genome shotgun (WGS) entry which is preliminary data.</text>
</comment>
<dbReference type="GeneID" id="92778770"/>
<dbReference type="Proteomes" id="UP000031982">
    <property type="component" value="Unassembled WGS sequence"/>
</dbReference>